<comment type="caution">
    <text evidence="1">The sequence shown here is derived from an EMBL/GenBank/DDBJ whole genome shotgun (WGS) entry which is preliminary data.</text>
</comment>
<reference evidence="1" key="1">
    <citation type="journal article" date="2021" name="Genome Biol. Evol.">
        <title>A High-Quality Reference Genome for a Parasitic Bivalve with Doubly Uniparental Inheritance (Bivalvia: Unionida).</title>
        <authorList>
            <person name="Smith C.H."/>
        </authorList>
    </citation>
    <scope>NUCLEOTIDE SEQUENCE</scope>
    <source>
        <strain evidence="1">CHS0354</strain>
    </source>
</reference>
<evidence type="ECO:0000313" key="1">
    <source>
        <dbReference type="EMBL" id="KAK3593893.1"/>
    </source>
</evidence>
<name>A0AAE0VX69_9BIVA</name>
<dbReference type="Proteomes" id="UP001195483">
    <property type="component" value="Unassembled WGS sequence"/>
</dbReference>
<organism evidence="1 2">
    <name type="scientific">Potamilus streckersoni</name>
    <dbReference type="NCBI Taxonomy" id="2493646"/>
    <lineage>
        <taxon>Eukaryota</taxon>
        <taxon>Metazoa</taxon>
        <taxon>Spiralia</taxon>
        <taxon>Lophotrochozoa</taxon>
        <taxon>Mollusca</taxon>
        <taxon>Bivalvia</taxon>
        <taxon>Autobranchia</taxon>
        <taxon>Heteroconchia</taxon>
        <taxon>Palaeoheterodonta</taxon>
        <taxon>Unionida</taxon>
        <taxon>Unionoidea</taxon>
        <taxon>Unionidae</taxon>
        <taxon>Ambleminae</taxon>
        <taxon>Lampsilini</taxon>
        <taxon>Potamilus</taxon>
    </lineage>
</organism>
<dbReference type="AlphaFoldDB" id="A0AAE0VX69"/>
<keyword evidence="2" id="KW-1185">Reference proteome</keyword>
<reference evidence="1" key="3">
    <citation type="submission" date="2023-05" db="EMBL/GenBank/DDBJ databases">
        <authorList>
            <person name="Smith C.H."/>
        </authorList>
    </citation>
    <scope>NUCLEOTIDE SEQUENCE</scope>
    <source>
        <strain evidence="1">CHS0354</strain>
        <tissue evidence="1">Mantle</tissue>
    </source>
</reference>
<protein>
    <submittedName>
        <fullName evidence="1">Uncharacterized protein</fullName>
    </submittedName>
</protein>
<feature type="non-terminal residue" evidence="1">
    <location>
        <position position="1"/>
    </location>
</feature>
<sequence length="103" mass="11937">TTVYYGMPQRLHSDHSALRHATTSTFRPECIKACHNVYIATTVHYGMPQRLHSDLSALRHATTSTFRPHCKLESKVIGDLYQITRINKFRMTPYHLMDKAMCE</sequence>
<evidence type="ECO:0000313" key="2">
    <source>
        <dbReference type="Proteomes" id="UP001195483"/>
    </source>
</evidence>
<dbReference type="EMBL" id="JAEAOA010000708">
    <property type="protein sequence ID" value="KAK3593893.1"/>
    <property type="molecule type" value="Genomic_DNA"/>
</dbReference>
<proteinExistence type="predicted"/>
<accession>A0AAE0VX69</accession>
<reference evidence="1" key="2">
    <citation type="journal article" date="2021" name="Genome Biol. Evol.">
        <title>Developing a high-quality reference genome for a parasitic bivalve with doubly uniparental inheritance (Bivalvia: Unionida).</title>
        <authorList>
            <person name="Smith C.H."/>
        </authorList>
    </citation>
    <scope>NUCLEOTIDE SEQUENCE</scope>
    <source>
        <strain evidence="1">CHS0354</strain>
        <tissue evidence="1">Mantle</tissue>
    </source>
</reference>
<gene>
    <name evidence="1" type="ORF">CHS0354_011496</name>
</gene>